<reference evidence="1" key="1">
    <citation type="journal article" date="2020" name="Stud. Mycol.">
        <title>101 Dothideomycetes genomes: a test case for predicting lifestyles and emergence of pathogens.</title>
        <authorList>
            <person name="Haridas S."/>
            <person name="Albert R."/>
            <person name="Binder M."/>
            <person name="Bloem J."/>
            <person name="Labutti K."/>
            <person name="Salamov A."/>
            <person name="Andreopoulos B."/>
            <person name="Baker S."/>
            <person name="Barry K."/>
            <person name="Bills G."/>
            <person name="Bluhm B."/>
            <person name="Cannon C."/>
            <person name="Castanera R."/>
            <person name="Culley D."/>
            <person name="Daum C."/>
            <person name="Ezra D."/>
            <person name="Gonzalez J."/>
            <person name="Henrissat B."/>
            <person name="Kuo A."/>
            <person name="Liang C."/>
            <person name="Lipzen A."/>
            <person name="Lutzoni F."/>
            <person name="Magnuson J."/>
            <person name="Mondo S."/>
            <person name="Nolan M."/>
            <person name="Ohm R."/>
            <person name="Pangilinan J."/>
            <person name="Park H.-J."/>
            <person name="Ramirez L."/>
            <person name="Alfaro M."/>
            <person name="Sun H."/>
            <person name="Tritt A."/>
            <person name="Yoshinaga Y."/>
            <person name="Zwiers L.-H."/>
            <person name="Turgeon B."/>
            <person name="Goodwin S."/>
            <person name="Spatafora J."/>
            <person name="Crous P."/>
            <person name="Grigoriev I."/>
        </authorList>
    </citation>
    <scope>NUCLEOTIDE SEQUENCE</scope>
    <source>
        <strain evidence="1">ATCC 200398</strain>
    </source>
</reference>
<gene>
    <name evidence="1" type="ORF">BDR25DRAFT_283189</name>
</gene>
<comment type="caution">
    <text evidence="1">The sequence shown here is derived from an EMBL/GenBank/DDBJ whole genome shotgun (WGS) entry which is preliminary data.</text>
</comment>
<sequence>MRVSHVLDSPWPHRASPSSALLDAAGQGRARILAIFGGQGHDTCLDTLQTLHQLYQPLVAPLLWRATAHLQNLANRDEFRTYYPNGLDILRWITQSDPEARPDASYLISAPVSFPLVGLLQLTCFYAVSRITGLEPSQLINIFSAASGHSQGLVVAAFVAASSDWDSFHSLSTNALSLLLSLGVRCQQAFSLVSLPPTLLKDAKDHGEGSPSPMLSVRHLPLSKIEALVARVNAQLPSHEAIEIGLHNGPTNVVVVGPPMSLHVLNVCLRPLKASPGDDQARVPFNKRKARIANTFLPVSAPFHSSYLAVATPIILRDAQEMGVEIRGSDLGCAVYTTTPEAEDLRSRGCQNIVPELVRLVTEEPLHWSPVCSIPNPTHVLDFGPGRGASGAGGLVHAISHGKGVRIILATELNGRSFNFGGTAEIVQRHLVVEPSWAQQYAPRIIRTAGARTMVSTKMSRLLGLPPVMVAGMTPTTCSVDFVAATMNAGYHIEFALGGYHDPTSLEAALRKVTDKVSSGRGITCNLIYANPAALRWQIPLLQRLSSEEGLPIDGLTFGAGVASLDVANGYIQTFPGLKHISFKPGNLNAIQKVLEIAKANPHFPIILQWTGGRGGGHHSFEDFHEPIKRMYGAIRRCKNIVLIAGSGMGDVDSSFPYLTGEWSRKLHLPLMPFDGVLLGSRVMVAKETQTSPAVKHAIVAAQGVDDSEWTRTYDGPAGGVITVVSEMGEPIHKLATDGVLLWAELDKTVFNISEKSKRMQVLKEKRNYIISRLNADSHKVWFGWSKTKGTAVGVDEMTYGEVILRLVALTYVRHRQGWLDESFRTLVHDFIYHVASRFVTHTPQAPTIPSHADLDDPEACIECLFAKFPSMNAHLMSYQDVQFFLALCRRKGQKPVPFVPVLDEHFETWFKKDSLWQSENLESVVDQDVRRVCILQGPVAVRHSTKVDEPIKDILDNLNHSYIERLLEIQEYVPFVECFGLPEKHYLERRVAGIIGNLGDWRQAFFTSNVLLQGSHVVENPIRRILKGGRTVFSDADLNRVHLFRVQDDSVQNVQVELFADNIIELRMLGNLSADKVSAELLLKFRYIPETGYAPIHEIMDGRNERIRDFYRQVWLGTRSTEKHSIRDELFQAPEKITSESLKQFHQALECPEMRLGDHLQAPMDYAMVAAWKPLVEPLLAHDLAGDLLNLVHLSNGFHVTPGVRPLAEGDVVETRSRVTAVVIQASGKMVEVTAHILREGQIVMEIRSQFLIRGNYTDHACCFRIAEAAPVELQIKSASQLQVLLAKDWLQLDESCVEMLHVGAKLIFKLQTHQLSDEISVSGHVEALISLGEGVQVATVRHVGALAKGNPILSYLKRHGQLEQSPVTFANPIPLQELMLQVPTSNRDYAVASGDLNPIHLSPALSQYLGLPGTITHGMQTSARVRLLVERHLCFSDYSRFKSFHCSFLGMVLPGDKIKVLCEQVGMKRGRKIIKIKAVKEESDEAVLTGEAEVEVEKTAFVFTGQGSQRVGMGMDLYATSEAAREVWDRADQHFWNQYGFLITDIVKNNPKEHIIRFGGQHGRKVRQQYMDLAFLDIAPDGTSSKRRVFPDLDETSTSLTFSSPGGLLSATQFTQPALTLMEIATFRDMQARGVVSDESYFAGHSLGEYSALSAVVDIAAIEELMSVVFYRGLTMQYGIKRDKAGRSDFAMVAVNPSRVPDFDGTTLNLLVQEIAAATSLLLEVVNHNVEGQQYICAGQHRALKCLGDILDSAHADRSIRLRTLAQQQQDQPFFHHVIDTALSQQQQQSTPTTSPLERGKATIPLPGIDVPFHSSYLRAGVAPFRHHLSRSIRRGAVDVEKLRGRYVPNLTARPFEVSRSYLEDVWKLTGSGVMEGILERWDELEAWKPGVGAERPVIGGDAGVV</sequence>
<proteinExistence type="predicted"/>
<evidence type="ECO:0000313" key="2">
    <source>
        <dbReference type="Proteomes" id="UP000799755"/>
    </source>
</evidence>
<accession>A0ACB6R0R6</accession>
<protein>
    <submittedName>
        <fullName evidence="1">Beta subunit of fatty acid synthase</fullName>
    </submittedName>
</protein>
<keyword evidence="2" id="KW-1185">Reference proteome</keyword>
<name>A0ACB6R0R6_9PLEO</name>
<dbReference type="EMBL" id="MU003501">
    <property type="protein sequence ID" value="KAF2472680.1"/>
    <property type="molecule type" value="Genomic_DNA"/>
</dbReference>
<organism evidence="1 2">
    <name type="scientific">Lindgomyces ingoldianus</name>
    <dbReference type="NCBI Taxonomy" id="673940"/>
    <lineage>
        <taxon>Eukaryota</taxon>
        <taxon>Fungi</taxon>
        <taxon>Dikarya</taxon>
        <taxon>Ascomycota</taxon>
        <taxon>Pezizomycotina</taxon>
        <taxon>Dothideomycetes</taxon>
        <taxon>Pleosporomycetidae</taxon>
        <taxon>Pleosporales</taxon>
        <taxon>Lindgomycetaceae</taxon>
        <taxon>Lindgomyces</taxon>
    </lineage>
</organism>
<dbReference type="Proteomes" id="UP000799755">
    <property type="component" value="Unassembled WGS sequence"/>
</dbReference>
<evidence type="ECO:0000313" key="1">
    <source>
        <dbReference type="EMBL" id="KAF2472680.1"/>
    </source>
</evidence>